<accession>A0A015TW29</accession>
<dbReference type="Proteomes" id="UP000020773">
    <property type="component" value="Unassembled WGS sequence"/>
</dbReference>
<comment type="caution">
    <text evidence="1">The sequence shown here is derived from an EMBL/GenBank/DDBJ whole genome shotgun (WGS) entry which is preliminary data.</text>
</comment>
<organism evidence="1 2">
    <name type="scientific">Bacteroides fragilis str. 3998T(B)3</name>
    <dbReference type="NCBI Taxonomy" id="1339316"/>
    <lineage>
        <taxon>Bacteria</taxon>
        <taxon>Pseudomonadati</taxon>
        <taxon>Bacteroidota</taxon>
        <taxon>Bacteroidia</taxon>
        <taxon>Bacteroidales</taxon>
        <taxon>Bacteroidaceae</taxon>
        <taxon>Bacteroides</taxon>
    </lineage>
</organism>
<evidence type="ECO:0000313" key="1">
    <source>
        <dbReference type="EMBL" id="EXY88599.1"/>
    </source>
</evidence>
<reference evidence="1 2" key="1">
    <citation type="submission" date="2014-02" db="EMBL/GenBank/DDBJ databases">
        <authorList>
            <person name="Sears C."/>
            <person name="Carroll K."/>
            <person name="Sack B.R."/>
            <person name="Qadri F."/>
            <person name="Myers L.L."/>
            <person name="Chung G.-T."/>
            <person name="Escheverria P."/>
            <person name="Fraser C.M."/>
            <person name="Sadzewicz L."/>
            <person name="Shefchek K.A."/>
            <person name="Tallon L."/>
            <person name="Das S.P."/>
            <person name="Daugherty S."/>
            <person name="Mongodin E.F."/>
        </authorList>
    </citation>
    <scope>NUCLEOTIDE SEQUENCE [LARGE SCALE GENOMIC DNA]</scope>
    <source>
        <strain evidence="2">3998T(B)3</strain>
    </source>
</reference>
<gene>
    <name evidence="1" type="ORF">M125_4731</name>
</gene>
<protein>
    <submittedName>
        <fullName evidence="1">Uncharacterized protein</fullName>
    </submittedName>
</protein>
<evidence type="ECO:0000313" key="2">
    <source>
        <dbReference type="Proteomes" id="UP000020773"/>
    </source>
</evidence>
<sequence length="48" mass="5712">MQESPSEVVIYFEEKNAIPEQYSGRETRNKRFYDLVVVQDFPLCSKKL</sequence>
<proteinExistence type="predicted"/>
<name>A0A015TW29_BACFG</name>
<dbReference type="AlphaFoldDB" id="A0A015TW29"/>
<dbReference type="EMBL" id="JGDB01000278">
    <property type="protein sequence ID" value="EXY88599.1"/>
    <property type="molecule type" value="Genomic_DNA"/>
</dbReference>